<dbReference type="EMBL" id="KK914644">
    <property type="protein sequence ID" value="KDP30726.1"/>
    <property type="molecule type" value="Genomic_DNA"/>
</dbReference>
<gene>
    <name evidence="1" type="ORF">JCGZ_15527</name>
</gene>
<reference evidence="1 2" key="1">
    <citation type="journal article" date="2014" name="PLoS ONE">
        <title>Global Analysis of Gene Expression Profiles in Physic Nut (Jatropha curcas L.) Seedlings Exposed to Salt Stress.</title>
        <authorList>
            <person name="Zhang L."/>
            <person name="Zhang C."/>
            <person name="Wu P."/>
            <person name="Chen Y."/>
            <person name="Li M."/>
            <person name="Jiang H."/>
            <person name="Wu G."/>
        </authorList>
    </citation>
    <scope>NUCLEOTIDE SEQUENCE [LARGE SCALE GENOMIC DNA]</scope>
    <source>
        <strain evidence="2">cv. GZQX0401</strain>
        <tissue evidence="1">Young leaves</tissue>
    </source>
</reference>
<dbReference type="OrthoDB" id="1743443at2759"/>
<keyword evidence="2" id="KW-1185">Reference proteome</keyword>
<protein>
    <submittedName>
        <fullName evidence="1">Uncharacterized protein</fullName>
    </submittedName>
</protein>
<accession>A0A067K3F6</accession>
<sequence>MDWALVVMFKALFRCLTRDDWNALSPSNSIGWCEYSNFEAQKAYFFGLQTVRPDRRPFKKFTESMPIWYLKRPENYEDRRTGPGIFFGEFSIISRRILVTEEILMVPRFDVDSASMILPMFYFLAYEIPSYDFRADVVPLHPLIDRALEMDHASPYWAPLVCFNILSQYLLLNDIEVMAAFG</sequence>
<name>A0A067K3F6_JATCU</name>
<dbReference type="AlphaFoldDB" id="A0A067K3F6"/>
<proteinExistence type="predicted"/>
<evidence type="ECO:0000313" key="2">
    <source>
        <dbReference type="Proteomes" id="UP000027138"/>
    </source>
</evidence>
<dbReference type="Proteomes" id="UP000027138">
    <property type="component" value="Unassembled WGS sequence"/>
</dbReference>
<evidence type="ECO:0000313" key="1">
    <source>
        <dbReference type="EMBL" id="KDP30726.1"/>
    </source>
</evidence>
<organism evidence="1 2">
    <name type="scientific">Jatropha curcas</name>
    <name type="common">Barbados nut</name>
    <dbReference type="NCBI Taxonomy" id="180498"/>
    <lineage>
        <taxon>Eukaryota</taxon>
        <taxon>Viridiplantae</taxon>
        <taxon>Streptophyta</taxon>
        <taxon>Embryophyta</taxon>
        <taxon>Tracheophyta</taxon>
        <taxon>Spermatophyta</taxon>
        <taxon>Magnoliopsida</taxon>
        <taxon>eudicotyledons</taxon>
        <taxon>Gunneridae</taxon>
        <taxon>Pentapetalae</taxon>
        <taxon>rosids</taxon>
        <taxon>fabids</taxon>
        <taxon>Malpighiales</taxon>
        <taxon>Euphorbiaceae</taxon>
        <taxon>Crotonoideae</taxon>
        <taxon>Jatropheae</taxon>
        <taxon>Jatropha</taxon>
    </lineage>
</organism>